<organism evidence="1 2">
    <name type="scientific">Panagrolaimus davidi</name>
    <dbReference type="NCBI Taxonomy" id="227884"/>
    <lineage>
        <taxon>Eukaryota</taxon>
        <taxon>Metazoa</taxon>
        <taxon>Ecdysozoa</taxon>
        <taxon>Nematoda</taxon>
        <taxon>Chromadorea</taxon>
        <taxon>Rhabditida</taxon>
        <taxon>Tylenchina</taxon>
        <taxon>Panagrolaimomorpha</taxon>
        <taxon>Panagrolaimoidea</taxon>
        <taxon>Panagrolaimidae</taxon>
        <taxon>Panagrolaimus</taxon>
    </lineage>
</organism>
<sequence length="124" mass="14304">MSTCSPPLVQTCKHDITIQESYALTNFNLSANLKSSKTLNIYKNNSSVKVENQRRWKNPVFEENKLFHEIDKKNLWDDRKLFQNFSKNGKAEGSRKKFNVSSIDNSTLSLHISAYENAKDNGFQ</sequence>
<dbReference type="AlphaFoldDB" id="A0A914QLH0"/>
<keyword evidence="1" id="KW-1185">Reference proteome</keyword>
<accession>A0A914QLH0</accession>
<evidence type="ECO:0000313" key="1">
    <source>
        <dbReference type="Proteomes" id="UP000887578"/>
    </source>
</evidence>
<dbReference type="WBParaSite" id="PDA_v2.g30567.t1">
    <property type="protein sequence ID" value="PDA_v2.g30567.t1"/>
    <property type="gene ID" value="PDA_v2.g30567"/>
</dbReference>
<evidence type="ECO:0000313" key="2">
    <source>
        <dbReference type="WBParaSite" id="PDA_v2.g30567.t1"/>
    </source>
</evidence>
<proteinExistence type="predicted"/>
<protein>
    <submittedName>
        <fullName evidence="2">Uncharacterized protein</fullName>
    </submittedName>
</protein>
<name>A0A914QLH0_9BILA</name>
<dbReference type="Proteomes" id="UP000887578">
    <property type="component" value="Unplaced"/>
</dbReference>
<reference evidence="2" key="1">
    <citation type="submission" date="2022-11" db="UniProtKB">
        <authorList>
            <consortium name="WormBaseParasite"/>
        </authorList>
    </citation>
    <scope>IDENTIFICATION</scope>
</reference>